<dbReference type="AlphaFoldDB" id="A0A5C3LVT0"/>
<dbReference type="Proteomes" id="UP000308652">
    <property type="component" value="Unassembled WGS sequence"/>
</dbReference>
<accession>A0A5C3LVT0</accession>
<evidence type="ECO:0000313" key="2">
    <source>
        <dbReference type="Proteomes" id="UP000308652"/>
    </source>
</evidence>
<dbReference type="EMBL" id="ML213610">
    <property type="protein sequence ID" value="TFK37100.1"/>
    <property type="molecule type" value="Genomic_DNA"/>
</dbReference>
<evidence type="ECO:0000313" key="1">
    <source>
        <dbReference type="EMBL" id="TFK37100.1"/>
    </source>
</evidence>
<keyword evidence="2" id="KW-1185">Reference proteome</keyword>
<protein>
    <submittedName>
        <fullName evidence="1">Uncharacterized protein</fullName>
    </submittedName>
</protein>
<reference evidence="1 2" key="1">
    <citation type="journal article" date="2019" name="Nat. Ecol. Evol.">
        <title>Megaphylogeny resolves global patterns of mushroom evolution.</title>
        <authorList>
            <person name="Varga T."/>
            <person name="Krizsan K."/>
            <person name="Foldi C."/>
            <person name="Dima B."/>
            <person name="Sanchez-Garcia M."/>
            <person name="Sanchez-Ramirez S."/>
            <person name="Szollosi G.J."/>
            <person name="Szarkandi J.G."/>
            <person name="Papp V."/>
            <person name="Albert L."/>
            <person name="Andreopoulos W."/>
            <person name="Angelini C."/>
            <person name="Antonin V."/>
            <person name="Barry K.W."/>
            <person name="Bougher N.L."/>
            <person name="Buchanan P."/>
            <person name="Buyck B."/>
            <person name="Bense V."/>
            <person name="Catcheside P."/>
            <person name="Chovatia M."/>
            <person name="Cooper J."/>
            <person name="Damon W."/>
            <person name="Desjardin D."/>
            <person name="Finy P."/>
            <person name="Geml J."/>
            <person name="Haridas S."/>
            <person name="Hughes K."/>
            <person name="Justo A."/>
            <person name="Karasinski D."/>
            <person name="Kautmanova I."/>
            <person name="Kiss B."/>
            <person name="Kocsube S."/>
            <person name="Kotiranta H."/>
            <person name="LaButti K.M."/>
            <person name="Lechner B.E."/>
            <person name="Liimatainen K."/>
            <person name="Lipzen A."/>
            <person name="Lukacs Z."/>
            <person name="Mihaltcheva S."/>
            <person name="Morgado L.N."/>
            <person name="Niskanen T."/>
            <person name="Noordeloos M.E."/>
            <person name="Ohm R.A."/>
            <person name="Ortiz-Santana B."/>
            <person name="Ovrebo C."/>
            <person name="Racz N."/>
            <person name="Riley R."/>
            <person name="Savchenko A."/>
            <person name="Shiryaev A."/>
            <person name="Soop K."/>
            <person name="Spirin V."/>
            <person name="Szebenyi C."/>
            <person name="Tomsovsky M."/>
            <person name="Tulloss R.E."/>
            <person name="Uehling J."/>
            <person name="Grigoriev I.V."/>
            <person name="Vagvolgyi C."/>
            <person name="Papp T."/>
            <person name="Martin F.M."/>
            <person name="Miettinen O."/>
            <person name="Hibbett D.S."/>
            <person name="Nagy L.G."/>
        </authorList>
    </citation>
    <scope>NUCLEOTIDE SEQUENCE [LARGE SCALE GENOMIC DNA]</scope>
    <source>
        <strain evidence="1 2">CBS 166.37</strain>
    </source>
</reference>
<gene>
    <name evidence="1" type="ORF">BDQ12DRAFT_222029</name>
</gene>
<proteinExistence type="predicted"/>
<name>A0A5C3LVT0_9AGAR</name>
<organism evidence="1 2">
    <name type="scientific">Crucibulum laeve</name>
    <dbReference type="NCBI Taxonomy" id="68775"/>
    <lineage>
        <taxon>Eukaryota</taxon>
        <taxon>Fungi</taxon>
        <taxon>Dikarya</taxon>
        <taxon>Basidiomycota</taxon>
        <taxon>Agaricomycotina</taxon>
        <taxon>Agaricomycetes</taxon>
        <taxon>Agaricomycetidae</taxon>
        <taxon>Agaricales</taxon>
        <taxon>Agaricineae</taxon>
        <taxon>Nidulariaceae</taxon>
        <taxon>Crucibulum</taxon>
    </lineage>
</organism>
<sequence length="187" mass="20885">MPYAACLVLEESPSTNHEETHLINAFHDAHKPSVYHMLRSIWRPRVNRCSLHVRHGGHGNVSVAWCRRGNQCPVHDDGIAYRFMMALRAQLVQQPYSMRHSCCASTMSIVVQIGIHVVVLQQRLLLTGILQDFNTVGHHDGEFSIQRSKASYVSNNIVGCKDGNTKDLASLRLQTAKSGGLHKHGLT</sequence>